<comment type="caution">
    <text evidence="1">The sequence shown here is derived from an EMBL/GenBank/DDBJ whole genome shotgun (WGS) entry which is preliminary data.</text>
</comment>
<evidence type="ECO:0000313" key="2">
    <source>
        <dbReference type="Proteomes" id="UP000828390"/>
    </source>
</evidence>
<protein>
    <submittedName>
        <fullName evidence="1">Uncharacterized protein</fullName>
    </submittedName>
</protein>
<accession>A0A9D3YFL5</accession>
<keyword evidence="2" id="KW-1185">Reference proteome</keyword>
<organism evidence="1 2">
    <name type="scientific">Dreissena polymorpha</name>
    <name type="common">Zebra mussel</name>
    <name type="synonym">Mytilus polymorpha</name>
    <dbReference type="NCBI Taxonomy" id="45954"/>
    <lineage>
        <taxon>Eukaryota</taxon>
        <taxon>Metazoa</taxon>
        <taxon>Spiralia</taxon>
        <taxon>Lophotrochozoa</taxon>
        <taxon>Mollusca</taxon>
        <taxon>Bivalvia</taxon>
        <taxon>Autobranchia</taxon>
        <taxon>Heteroconchia</taxon>
        <taxon>Euheterodonta</taxon>
        <taxon>Imparidentia</taxon>
        <taxon>Neoheterodontei</taxon>
        <taxon>Myida</taxon>
        <taxon>Dreissenoidea</taxon>
        <taxon>Dreissenidae</taxon>
        <taxon>Dreissena</taxon>
    </lineage>
</organism>
<proteinExistence type="predicted"/>
<name>A0A9D3YFL5_DREPO</name>
<dbReference type="Proteomes" id="UP000828390">
    <property type="component" value="Unassembled WGS sequence"/>
</dbReference>
<evidence type="ECO:0000313" key="1">
    <source>
        <dbReference type="EMBL" id="KAH3699597.1"/>
    </source>
</evidence>
<reference evidence="1" key="2">
    <citation type="submission" date="2020-11" db="EMBL/GenBank/DDBJ databases">
        <authorList>
            <person name="McCartney M.A."/>
            <person name="Auch B."/>
            <person name="Kono T."/>
            <person name="Mallez S."/>
            <person name="Becker A."/>
            <person name="Gohl D.M."/>
            <person name="Silverstein K.A.T."/>
            <person name="Koren S."/>
            <person name="Bechman K.B."/>
            <person name="Herman A."/>
            <person name="Abrahante J.E."/>
            <person name="Garbe J."/>
        </authorList>
    </citation>
    <scope>NUCLEOTIDE SEQUENCE</scope>
    <source>
        <strain evidence="1">Duluth1</strain>
        <tissue evidence="1">Whole animal</tissue>
    </source>
</reference>
<reference evidence="1" key="1">
    <citation type="journal article" date="2019" name="bioRxiv">
        <title>The Genome of the Zebra Mussel, Dreissena polymorpha: A Resource for Invasive Species Research.</title>
        <authorList>
            <person name="McCartney M.A."/>
            <person name="Auch B."/>
            <person name="Kono T."/>
            <person name="Mallez S."/>
            <person name="Zhang Y."/>
            <person name="Obille A."/>
            <person name="Becker A."/>
            <person name="Abrahante J.E."/>
            <person name="Garbe J."/>
            <person name="Badalamenti J.P."/>
            <person name="Herman A."/>
            <person name="Mangelson H."/>
            <person name="Liachko I."/>
            <person name="Sullivan S."/>
            <person name="Sone E.D."/>
            <person name="Koren S."/>
            <person name="Silverstein K.A.T."/>
            <person name="Beckman K.B."/>
            <person name="Gohl D.M."/>
        </authorList>
    </citation>
    <scope>NUCLEOTIDE SEQUENCE</scope>
    <source>
        <strain evidence="1">Duluth1</strain>
        <tissue evidence="1">Whole animal</tissue>
    </source>
</reference>
<dbReference type="AlphaFoldDB" id="A0A9D3YFL5"/>
<sequence>MQEFTFHSQHFLGGGPPKPPIAGGGHSLPHILPSPLRCSITIVDGKNSHPPFQNPGYGSVQMDCCLYDMSPSSKIKAILDGNCPIWPYKTSVLTS</sequence>
<gene>
    <name evidence="1" type="ORF">DPMN_074555</name>
</gene>
<dbReference type="EMBL" id="JAIWYP010000015">
    <property type="protein sequence ID" value="KAH3699597.1"/>
    <property type="molecule type" value="Genomic_DNA"/>
</dbReference>